<name>A0AAE0WC43_9BIVA</name>
<reference evidence="1" key="2">
    <citation type="journal article" date="2021" name="Genome Biol. Evol.">
        <title>Developing a high-quality reference genome for a parasitic bivalve with doubly uniparental inheritance (Bivalvia: Unionida).</title>
        <authorList>
            <person name="Smith C.H."/>
        </authorList>
    </citation>
    <scope>NUCLEOTIDE SEQUENCE</scope>
    <source>
        <strain evidence="1">CHS0354</strain>
        <tissue evidence="1">Mantle</tissue>
    </source>
</reference>
<dbReference type="Pfam" id="PF18906">
    <property type="entry name" value="Phage_tube_2"/>
    <property type="match status" value="1"/>
</dbReference>
<protein>
    <submittedName>
        <fullName evidence="1">Uncharacterized protein</fullName>
    </submittedName>
</protein>
<keyword evidence="2" id="KW-1185">Reference proteome</keyword>
<dbReference type="EMBL" id="JAEAOA010000469">
    <property type="protein sequence ID" value="KAK3608774.1"/>
    <property type="molecule type" value="Genomic_DNA"/>
</dbReference>
<dbReference type="AlphaFoldDB" id="A0AAE0WC43"/>
<organism evidence="1 2">
    <name type="scientific">Potamilus streckersoni</name>
    <dbReference type="NCBI Taxonomy" id="2493646"/>
    <lineage>
        <taxon>Eukaryota</taxon>
        <taxon>Metazoa</taxon>
        <taxon>Spiralia</taxon>
        <taxon>Lophotrochozoa</taxon>
        <taxon>Mollusca</taxon>
        <taxon>Bivalvia</taxon>
        <taxon>Autobranchia</taxon>
        <taxon>Heteroconchia</taxon>
        <taxon>Palaeoheterodonta</taxon>
        <taxon>Unionida</taxon>
        <taxon>Unionoidea</taxon>
        <taxon>Unionidae</taxon>
        <taxon>Ambleminae</taxon>
        <taxon>Lampsilini</taxon>
        <taxon>Potamilus</taxon>
    </lineage>
</organism>
<reference evidence="1" key="3">
    <citation type="submission" date="2023-05" db="EMBL/GenBank/DDBJ databases">
        <authorList>
            <person name="Smith C.H."/>
        </authorList>
    </citation>
    <scope>NUCLEOTIDE SEQUENCE</scope>
    <source>
        <strain evidence="1">CHS0354</strain>
        <tissue evidence="1">Mantle</tissue>
    </source>
</reference>
<gene>
    <name evidence="1" type="ORF">CHS0354_006815</name>
</gene>
<comment type="caution">
    <text evidence="1">The sequence shown here is derived from an EMBL/GenBank/DDBJ whole genome shotgun (WGS) entry which is preliminary data.</text>
</comment>
<proteinExistence type="predicted"/>
<evidence type="ECO:0000313" key="1">
    <source>
        <dbReference type="EMBL" id="KAK3608774.1"/>
    </source>
</evidence>
<dbReference type="Proteomes" id="UP001195483">
    <property type="component" value="Unassembled WGS sequence"/>
</dbReference>
<evidence type="ECO:0000313" key="2">
    <source>
        <dbReference type="Proteomes" id="UP001195483"/>
    </source>
</evidence>
<accession>A0AAE0WC43</accession>
<sequence length="400" mass="42566">MSKRANIKVITAGIETAYGTPSAVSLPVLASDIKLTPSVNETAVRSVLYPHYGAKPSVTVGEHASCEFSVEIAGSGTPGTPPAWGVLLRACGFAEIITAGVMTEYKPVSYSPESVTLRINMDDIRCEIPGARGTVSFEYAAKAFPVFKFKFTGKYVPVTELPAPAADYSAYRIPVAAGEKGNTSGLSFFGLSGLVVSKLSADAGISVVNHQTLTTQDILMTGREMKGSISMDFPRLSVKNFYSVLSSGETGALSFLHGKDAGNIIGFSAPKVQLTSAETGESDNIIQLDAGLSFLPDKELENDDTAYPLSVSLKIKGQPVQAEVSVIYAPVQQWHDYLSGKTNDAAFFGAVLKSWNISKPDGGILELSADNIRRVMNNRQFGLGLFKAYSAFFNGAGQKN</sequence>
<dbReference type="InterPro" id="IPR044000">
    <property type="entry name" value="Phage_tube_2"/>
</dbReference>
<reference evidence="1" key="1">
    <citation type="journal article" date="2021" name="Genome Biol. Evol.">
        <title>A High-Quality Reference Genome for a Parasitic Bivalve with Doubly Uniparental Inheritance (Bivalvia: Unionida).</title>
        <authorList>
            <person name="Smith C.H."/>
        </authorList>
    </citation>
    <scope>NUCLEOTIDE SEQUENCE</scope>
    <source>
        <strain evidence="1">CHS0354</strain>
    </source>
</reference>